<dbReference type="Pfam" id="PF17651">
    <property type="entry name" value="Raco_middle"/>
    <property type="match status" value="1"/>
</dbReference>
<evidence type="ECO:0000259" key="2">
    <source>
        <dbReference type="Pfam" id="PF17650"/>
    </source>
</evidence>
<organism evidence="4 5">
    <name type="scientific">Dehalobacterium formicoaceticum</name>
    <dbReference type="NCBI Taxonomy" id="51515"/>
    <lineage>
        <taxon>Bacteria</taxon>
        <taxon>Bacillati</taxon>
        <taxon>Bacillota</taxon>
        <taxon>Clostridia</taxon>
        <taxon>Eubacteriales</taxon>
        <taxon>Peptococcaceae</taxon>
        <taxon>Dehalobacterium</taxon>
    </lineage>
</organism>
<dbReference type="Proteomes" id="UP001524944">
    <property type="component" value="Unassembled WGS sequence"/>
</dbReference>
<dbReference type="EMBL" id="JANPWE010000001">
    <property type="protein sequence ID" value="MCR6544203.1"/>
    <property type="molecule type" value="Genomic_DNA"/>
</dbReference>
<proteinExistence type="predicted"/>
<reference evidence="4 5" key="1">
    <citation type="submission" date="2022-08" db="EMBL/GenBank/DDBJ databases">
        <title>Proteogenomics of the novel Dehalobacterium formicoaceticum strain EZ94 highlights a key role of methyltransferases during anaerobic dichloromethane degradation.</title>
        <authorList>
            <person name="Wasmund K."/>
        </authorList>
    </citation>
    <scope>NUCLEOTIDE SEQUENCE [LARGE SCALE GENOMIC DNA]</scope>
    <source>
        <strain evidence="4 5">EZ94</strain>
    </source>
</reference>
<dbReference type="PANTHER" id="PTHR42895">
    <property type="entry name" value="IRON-SULFUR CLUSTER-BINDING PROTEIN-RELATED"/>
    <property type="match status" value="1"/>
</dbReference>
<dbReference type="InterPro" id="IPR042259">
    <property type="entry name" value="Raco-like_middle_sf"/>
</dbReference>
<feature type="domain" description="RACo-like middle region" evidence="3">
    <location>
        <begin position="114"/>
        <end position="275"/>
    </location>
</feature>
<keyword evidence="5" id="KW-1185">Reference proteome</keyword>
<evidence type="ECO:0000259" key="1">
    <source>
        <dbReference type="Pfam" id="PF14574"/>
    </source>
</evidence>
<name>A0ABT1Y012_9FIRM</name>
<dbReference type="RefSeq" id="WP_089609696.1">
    <property type="nucleotide sequence ID" value="NZ_CP022121.1"/>
</dbReference>
<evidence type="ECO:0000313" key="4">
    <source>
        <dbReference type="EMBL" id="MCR6544203.1"/>
    </source>
</evidence>
<comment type="caution">
    <text evidence="4">The sequence shown here is derived from an EMBL/GenBank/DDBJ whole genome shotgun (WGS) entry which is preliminary data.</text>
</comment>
<dbReference type="Pfam" id="PF17650">
    <property type="entry name" value="RACo_linker"/>
    <property type="match status" value="1"/>
</dbReference>
<feature type="domain" description="RACo linker region" evidence="2">
    <location>
        <begin position="17"/>
        <end position="110"/>
    </location>
</feature>
<sequence>MDKKKKIVILSDQTSSSAFPLDPLTKKIVIKLPPRRGGDNRGDVDTLRQTLVRELGTAVTIPLSKMAEIQKIRQSQDQQITVTLAADSFFDAQEQVQSWRLMEIEKGDQSAFHLGVAVDIGTTTVVVYLVDMITGQILGQASDYNHQIQLGEDILSRIMAAASPEGLAALQGLIVETLNSLVEEVCQGSSIKREDIIAVCLGANTTMIHLLLGLNPASICRAPYIPMVNNPEIITAREIGLQIHPLAPLYCLPSVGSYLGGDVIGGILVSGMHKEEGLSLFADVGTNGEFVIGNQDWLVACAGAAGPALEGGVTEWGMRAEEGAIDSVAIDDDFHVTYTTIHGTPAKGICGSGLIDALAELFLSGLIDRAAHFFDGREAFILVTKDETAHGKDIFISQKDINNLMRTKGAVNTALEVLVEGVGCSMEEIYKFYAAGAFGQYIPIESAVTVGLYPDLPRERMIRLGNSSGEGARQVLLSNAKRLECEKIAAKITYFEMNDNISFMDKYAGSKFLPHTNLDLYPSVQDKLNKRRRGK</sequence>
<dbReference type="InterPro" id="IPR052911">
    <property type="entry name" value="Corrinoid_activation_enz"/>
</dbReference>
<protein>
    <submittedName>
        <fullName evidence="4">ASKHA domain-containing protein</fullName>
    </submittedName>
</protein>
<dbReference type="InterPro" id="IPR041414">
    <property type="entry name" value="Raco-like_middle"/>
</dbReference>
<dbReference type="InterPro" id="IPR040506">
    <property type="entry name" value="RACo_linker"/>
</dbReference>
<dbReference type="InterPro" id="IPR027980">
    <property type="entry name" value="RACo_C"/>
</dbReference>
<gene>
    <name evidence="4" type="ORF">NVS47_01520</name>
</gene>
<evidence type="ECO:0000313" key="5">
    <source>
        <dbReference type="Proteomes" id="UP001524944"/>
    </source>
</evidence>
<dbReference type="PANTHER" id="PTHR42895:SF1">
    <property type="entry name" value="IRON-SULFUR CLUSTER PROTEIN"/>
    <property type="match status" value="1"/>
</dbReference>
<accession>A0ABT1Y012</accession>
<evidence type="ECO:0000259" key="3">
    <source>
        <dbReference type="Pfam" id="PF17651"/>
    </source>
</evidence>
<dbReference type="Gene3D" id="3.10.20.880">
    <property type="match status" value="1"/>
</dbReference>
<feature type="domain" description="RACo C-terminal" evidence="1">
    <location>
        <begin position="278"/>
        <end position="525"/>
    </location>
</feature>
<dbReference type="Gene3D" id="3.30.420.480">
    <property type="entry name" value="Domain of unknown function (DUF4445)"/>
    <property type="match status" value="1"/>
</dbReference>
<dbReference type="Pfam" id="PF14574">
    <property type="entry name" value="RACo_C_ter"/>
    <property type="match status" value="1"/>
</dbReference>